<dbReference type="PROSITE" id="PS51257">
    <property type="entry name" value="PROKAR_LIPOPROTEIN"/>
    <property type="match status" value="1"/>
</dbReference>
<gene>
    <name evidence="3" type="ORF">GWA01_03730</name>
</gene>
<evidence type="ECO:0000256" key="1">
    <source>
        <dbReference type="SAM" id="MobiDB-lite"/>
    </source>
</evidence>
<keyword evidence="4" id="KW-1185">Reference proteome</keyword>
<feature type="chain" id="PRO_5021702128" description="Lipoprotein" evidence="2">
    <location>
        <begin position="30"/>
        <end position="132"/>
    </location>
</feature>
<proteinExistence type="predicted"/>
<name>A0A511AZ73_9PROT</name>
<protein>
    <recommendedName>
        <fullName evidence="5">Lipoprotein</fullName>
    </recommendedName>
</protein>
<accession>A0A511AZ73</accession>
<feature type="region of interest" description="Disordered" evidence="1">
    <location>
        <begin position="34"/>
        <end position="82"/>
    </location>
</feature>
<evidence type="ECO:0000256" key="2">
    <source>
        <dbReference type="SAM" id="SignalP"/>
    </source>
</evidence>
<keyword evidence="2" id="KW-0732">Signal</keyword>
<comment type="caution">
    <text evidence="3">The sequence shown here is derived from an EMBL/GenBank/DDBJ whole genome shotgun (WGS) entry which is preliminary data.</text>
</comment>
<organism evidence="3 4">
    <name type="scientific">Gluconobacter wancherniae NBRC 103581</name>
    <dbReference type="NCBI Taxonomy" id="656744"/>
    <lineage>
        <taxon>Bacteria</taxon>
        <taxon>Pseudomonadati</taxon>
        <taxon>Pseudomonadota</taxon>
        <taxon>Alphaproteobacteria</taxon>
        <taxon>Acetobacterales</taxon>
        <taxon>Acetobacteraceae</taxon>
        <taxon>Gluconobacter</taxon>
    </lineage>
</organism>
<reference evidence="3 4" key="1">
    <citation type="submission" date="2019-07" db="EMBL/GenBank/DDBJ databases">
        <title>Whole genome shotgun sequence of Gluconobacter wancherniae NBRC 103581.</title>
        <authorList>
            <person name="Hosoyama A."/>
            <person name="Uohara A."/>
            <person name="Ohji S."/>
            <person name="Ichikawa N."/>
        </authorList>
    </citation>
    <scope>NUCLEOTIDE SEQUENCE [LARGE SCALE GENOMIC DNA]</scope>
    <source>
        <strain evidence="3 4">NBRC 103581</strain>
    </source>
</reference>
<sequence>MKSFRLFDLSTGVCMRPIWLSLAILPLLAACSDQPAAPPQQAQGAHPKIPPQDFAPGLAEDTAAPEEKKLLNDPSAPANTPLCGSALREAMQTGAVVYTQSLATSGTCPRNACFDPLTGTFIAANGNRSVCR</sequence>
<dbReference type="EMBL" id="BJUZ01000001">
    <property type="protein sequence ID" value="GEK92603.1"/>
    <property type="molecule type" value="Genomic_DNA"/>
</dbReference>
<feature type="signal peptide" evidence="2">
    <location>
        <begin position="1"/>
        <end position="29"/>
    </location>
</feature>
<dbReference type="AlphaFoldDB" id="A0A511AZ73"/>
<evidence type="ECO:0008006" key="5">
    <source>
        <dbReference type="Google" id="ProtNLM"/>
    </source>
</evidence>
<dbReference type="Proteomes" id="UP000321230">
    <property type="component" value="Unassembled WGS sequence"/>
</dbReference>
<evidence type="ECO:0000313" key="3">
    <source>
        <dbReference type="EMBL" id="GEK92603.1"/>
    </source>
</evidence>
<evidence type="ECO:0000313" key="4">
    <source>
        <dbReference type="Proteomes" id="UP000321230"/>
    </source>
</evidence>